<dbReference type="EMBL" id="RJVP01000003">
    <property type="protein sequence ID" value="ROH86317.1"/>
    <property type="molecule type" value="Genomic_DNA"/>
</dbReference>
<feature type="signal peptide" evidence="2">
    <location>
        <begin position="1"/>
        <end position="18"/>
    </location>
</feature>
<evidence type="ECO:0000313" key="4">
    <source>
        <dbReference type="Proteomes" id="UP000275137"/>
    </source>
</evidence>
<sequence>MRLIRCLLLLATVLPVLAYAGGQPPVLEPLPEPPPPPAGMELDPNAEPEVTIIQKGEDTVEEYRINGELYMQKITPAGGKKPYYLLKEDQEGGWSRMDGPNPPLVIPKWVIFNF</sequence>
<evidence type="ECO:0000313" key="3">
    <source>
        <dbReference type="EMBL" id="ROH86317.1"/>
    </source>
</evidence>
<keyword evidence="4" id="KW-1185">Reference proteome</keyword>
<dbReference type="AlphaFoldDB" id="A0A3N0V0J3"/>
<feature type="compositionally biased region" description="Pro residues" evidence="1">
    <location>
        <begin position="26"/>
        <end position="38"/>
    </location>
</feature>
<dbReference type="Pfam" id="PF11191">
    <property type="entry name" value="DUF2782"/>
    <property type="match status" value="1"/>
</dbReference>
<dbReference type="InterPro" id="IPR021357">
    <property type="entry name" value="DUF2782"/>
</dbReference>
<reference evidence="3 4" key="1">
    <citation type="submission" date="2018-10" db="EMBL/GenBank/DDBJ databases">
        <authorList>
            <person name="Chen W.-M."/>
        </authorList>
    </citation>
    <scope>NUCLEOTIDE SEQUENCE [LARGE SCALE GENOMIC DNA]</scope>
    <source>
        <strain evidence="3 4">H-5</strain>
    </source>
</reference>
<evidence type="ECO:0000256" key="2">
    <source>
        <dbReference type="SAM" id="SignalP"/>
    </source>
</evidence>
<comment type="caution">
    <text evidence="3">The sequence shown here is derived from an EMBL/GenBank/DDBJ whole genome shotgun (WGS) entry which is preliminary data.</text>
</comment>
<accession>A0A3N0V0J3</accession>
<organism evidence="3 4">
    <name type="scientific">Pseudomethylobacillus aquaticus</name>
    <dbReference type="NCBI Taxonomy" id="2676064"/>
    <lineage>
        <taxon>Bacteria</taxon>
        <taxon>Pseudomonadati</taxon>
        <taxon>Pseudomonadota</taxon>
        <taxon>Betaproteobacteria</taxon>
        <taxon>Nitrosomonadales</taxon>
        <taxon>Methylophilaceae</taxon>
        <taxon>Pseudomethylobacillus</taxon>
    </lineage>
</organism>
<dbReference type="RefSeq" id="WP_123237381.1">
    <property type="nucleotide sequence ID" value="NZ_RJVP01000003.1"/>
</dbReference>
<dbReference type="Gene3D" id="2.20.130.30">
    <property type="entry name" value="Protein of unknown function DUF2782"/>
    <property type="match status" value="1"/>
</dbReference>
<dbReference type="Proteomes" id="UP000275137">
    <property type="component" value="Unassembled WGS sequence"/>
</dbReference>
<evidence type="ECO:0000256" key="1">
    <source>
        <dbReference type="SAM" id="MobiDB-lite"/>
    </source>
</evidence>
<proteinExistence type="predicted"/>
<feature type="chain" id="PRO_5018180548" evidence="2">
    <location>
        <begin position="19"/>
        <end position="114"/>
    </location>
</feature>
<keyword evidence="2" id="KW-0732">Signal</keyword>
<protein>
    <submittedName>
        <fullName evidence="3">DUF2782 domain-containing protein</fullName>
    </submittedName>
</protein>
<gene>
    <name evidence="3" type="ORF">ED236_07755</name>
</gene>
<feature type="region of interest" description="Disordered" evidence="1">
    <location>
        <begin position="25"/>
        <end position="44"/>
    </location>
</feature>
<name>A0A3N0V0J3_9PROT</name>